<dbReference type="AlphaFoldDB" id="A0AAV4IE36"/>
<protein>
    <submittedName>
        <fullName evidence="2">Uncharacterized protein</fullName>
    </submittedName>
</protein>
<dbReference type="InterPro" id="IPR022894">
    <property type="entry name" value="Oligoribonuclease"/>
</dbReference>
<comment type="caution">
    <text evidence="2">The sequence shown here is derived from an EMBL/GenBank/DDBJ whole genome shotgun (WGS) entry which is preliminary data.</text>
</comment>
<gene>
    <name evidence="2" type="ORF">ElyMa_004774800</name>
</gene>
<evidence type="ECO:0000313" key="3">
    <source>
        <dbReference type="Proteomes" id="UP000762676"/>
    </source>
</evidence>
<dbReference type="PANTHER" id="PTHR11046:SF25">
    <property type="match status" value="1"/>
</dbReference>
<dbReference type="EMBL" id="BMAT01009574">
    <property type="protein sequence ID" value="GFS09121.1"/>
    <property type="molecule type" value="Genomic_DNA"/>
</dbReference>
<evidence type="ECO:0000313" key="2">
    <source>
        <dbReference type="EMBL" id="GFS09121.1"/>
    </source>
</evidence>
<keyword evidence="1" id="KW-0540">Nuclease</keyword>
<dbReference type="Proteomes" id="UP000762676">
    <property type="component" value="Unassembled WGS sequence"/>
</dbReference>
<reference evidence="2 3" key="1">
    <citation type="journal article" date="2021" name="Elife">
        <title>Chloroplast acquisition without the gene transfer in kleptoplastic sea slugs, Plakobranchus ocellatus.</title>
        <authorList>
            <person name="Maeda T."/>
            <person name="Takahashi S."/>
            <person name="Yoshida T."/>
            <person name="Shimamura S."/>
            <person name="Takaki Y."/>
            <person name="Nagai Y."/>
            <person name="Toyoda A."/>
            <person name="Suzuki Y."/>
            <person name="Arimoto A."/>
            <person name="Ishii H."/>
            <person name="Satoh N."/>
            <person name="Nishiyama T."/>
            <person name="Hasebe M."/>
            <person name="Maruyama T."/>
            <person name="Minagawa J."/>
            <person name="Obokata J."/>
            <person name="Shigenobu S."/>
        </authorList>
    </citation>
    <scope>NUCLEOTIDE SEQUENCE [LARGE SCALE GENOMIC DNA]</scope>
</reference>
<organism evidence="2 3">
    <name type="scientific">Elysia marginata</name>
    <dbReference type="NCBI Taxonomy" id="1093978"/>
    <lineage>
        <taxon>Eukaryota</taxon>
        <taxon>Metazoa</taxon>
        <taxon>Spiralia</taxon>
        <taxon>Lophotrochozoa</taxon>
        <taxon>Mollusca</taxon>
        <taxon>Gastropoda</taxon>
        <taxon>Heterobranchia</taxon>
        <taxon>Euthyneura</taxon>
        <taxon>Panpulmonata</taxon>
        <taxon>Sacoglossa</taxon>
        <taxon>Placobranchoidea</taxon>
        <taxon>Plakobranchidae</taxon>
        <taxon>Elysia</taxon>
    </lineage>
</organism>
<sequence>MHILFHLGGILFAQKSNLLSFVGTHKTGLKGDLKVDLENPLITVQLQALGLVGKVITGPWMTKFYSNKSNLDMVPRIKEGKDFLDMWCEDPSKVAHPEQNIFGEPLNPSDDPVLSALIGAENITLTNVLSKLLTAIRSVFVRQLSRYLDPADLAELSEQQLLAASSAPSHNMASERALGMADAQWKSAPNATKGFLNGKVKSNLNKTLEWLEQRSDREELVSFAVSEGYQARQRDNKRKAVLERDKIIGTLFEHVWFNLDKGEESWYGRASEVETDEQGGRGKKKKKTVCIGYWSKTDLEANSEDYSIPLEDILVDLLLGDLYFIN</sequence>
<evidence type="ECO:0000256" key="1">
    <source>
        <dbReference type="ARBA" id="ARBA00022722"/>
    </source>
</evidence>
<name>A0AAV4IE36_9GAST</name>
<accession>A0AAV4IE36</accession>
<dbReference type="PANTHER" id="PTHR11046">
    <property type="entry name" value="OLIGORIBONUCLEASE, MITOCHONDRIAL"/>
    <property type="match status" value="1"/>
</dbReference>
<keyword evidence="3" id="KW-1185">Reference proteome</keyword>
<keyword evidence="1" id="KW-0378">Hydrolase</keyword>
<proteinExistence type="predicted"/>
<dbReference type="GO" id="GO:0000175">
    <property type="term" value="F:3'-5'-RNA exonuclease activity"/>
    <property type="evidence" value="ECO:0007669"/>
    <property type="project" value="InterPro"/>
</dbReference>